<sequence length="84" mass="9465">MYRFGIRIAAFALTSVTVVLGGSTQASTPNSDTLRTEKASLTERLDAARSATGVTPKEVPGPLAQWRNWSNWNNWSNWRNWPNW</sequence>
<protein>
    <recommendedName>
        <fullName evidence="4">RSAM-associated Gly-rich repeat protein</fullName>
    </recommendedName>
</protein>
<dbReference type="AlphaFoldDB" id="A0A6N6JK39"/>
<gene>
    <name evidence="2" type="ORF">KIN_28630</name>
</gene>
<comment type="caution">
    <text evidence="2">The sequence shown here is derived from an EMBL/GenBank/DDBJ whole genome shotgun (WGS) entry which is preliminary data.</text>
</comment>
<dbReference type="Proteomes" id="UP000436822">
    <property type="component" value="Unassembled WGS sequence"/>
</dbReference>
<dbReference type="EMBL" id="BLJE01000003">
    <property type="protein sequence ID" value="GFE65789.1"/>
    <property type="molecule type" value="Genomic_DNA"/>
</dbReference>
<evidence type="ECO:0000313" key="3">
    <source>
        <dbReference type="Proteomes" id="UP000436822"/>
    </source>
</evidence>
<organism evidence="2 3">
    <name type="scientific">Litoreibacter roseus</name>
    <dbReference type="NCBI Taxonomy" id="2601869"/>
    <lineage>
        <taxon>Bacteria</taxon>
        <taxon>Pseudomonadati</taxon>
        <taxon>Pseudomonadota</taxon>
        <taxon>Alphaproteobacteria</taxon>
        <taxon>Rhodobacterales</taxon>
        <taxon>Roseobacteraceae</taxon>
        <taxon>Litoreibacter</taxon>
    </lineage>
</organism>
<keyword evidence="3" id="KW-1185">Reference proteome</keyword>
<name>A0A6N6JK39_9RHOB</name>
<feature type="signal peptide" evidence="1">
    <location>
        <begin position="1"/>
        <end position="21"/>
    </location>
</feature>
<keyword evidence="1" id="KW-0732">Signal</keyword>
<evidence type="ECO:0000256" key="1">
    <source>
        <dbReference type="SAM" id="SignalP"/>
    </source>
</evidence>
<feature type="chain" id="PRO_5026937959" description="RSAM-associated Gly-rich repeat protein" evidence="1">
    <location>
        <begin position="22"/>
        <end position="84"/>
    </location>
</feature>
<reference evidence="2 3" key="1">
    <citation type="submission" date="2019-12" db="EMBL/GenBank/DDBJ databases">
        <title>Litoreibacter badius sp. nov., a novel bacteriochlorophyll a-containing bacterium in the genus Litoreibacter.</title>
        <authorList>
            <person name="Kanamuro M."/>
            <person name="Takabe Y."/>
            <person name="Mori K."/>
            <person name="Takaichi S."/>
            <person name="Hanada S."/>
        </authorList>
    </citation>
    <scope>NUCLEOTIDE SEQUENCE [LARGE SCALE GENOMIC DNA]</scope>
    <source>
        <strain evidence="2 3">K6</strain>
    </source>
</reference>
<evidence type="ECO:0000313" key="2">
    <source>
        <dbReference type="EMBL" id="GFE65789.1"/>
    </source>
</evidence>
<evidence type="ECO:0008006" key="4">
    <source>
        <dbReference type="Google" id="ProtNLM"/>
    </source>
</evidence>
<accession>A0A6N6JK39</accession>
<proteinExistence type="predicted"/>